<proteinExistence type="predicted"/>
<evidence type="ECO:0000313" key="3">
    <source>
        <dbReference type="WBParaSite" id="GPUH_0000148001-mRNA-1"/>
    </source>
</evidence>
<dbReference type="WBParaSite" id="GPUH_0000148001-mRNA-1">
    <property type="protein sequence ID" value="GPUH_0000148001-mRNA-1"/>
    <property type="gene ID" value="GPUH_0000148001"/>
</dbReference>
<dbReference type="Proteomes" id="UP000271098">
    <property type="component" value="Unassembled WGS sequence"/>
</dbReference>
<dbReference type="AlphaFoldDB" id="A0A183CYD6"/>
<evidence type="ECO:0000313" key="1">
    <source>
        <dbReference type="EMBL" id="VDK30162.1"/>
    </source>
</evidence>
<reference evidence="1 2" key="2">
    <citation type="submission" date="2018-11" db="EMBL/GenBank/DDBJ databases">
        <authorList>
            <consortium name="Pathogen Informatics"/>
        </authorList>
    </citation>
    <scope>NUCLEOTIDE SEQUENCE [LARGE SCALE GENOMIC DNA]</scope>
</reference>
<name>A0A183CYD6_9BILA</name>
<sequence length="66" mass="7008">MADVNEEQVQTLSETILPVTAHHFIVQHMMATAAAAAAAAAAASTSRQIQLEEEKLTSKNSSHDFG</sequence>
<dbReference type="EMBL" id="UYRT01001798">
    <property type="protein sequence ID" value="VDK30162.1"/>
    <property type="molecule type" value="Genomic_DNA"/>
</dbReference>
<reference evidence="3" key="1">
    <citation type="submission" date="2016-06" db="UniProtKB">
        <authorList>
            <consortium name="WormBaseParasite"/>
        </authorList>
    </citation>
    <scope>IDENTIFICATION</scope>
</reference>
<gene>
    <name evidence="1" type="ORF">GPUH_LOCUS1476</name>
</gene>
<organism evidence="3">
    <name type="scientific">Gongylonema pulchrum</name>
    <dbReference type="NCBI Taxonomy" id="637853"/>
    <lineage>
        <taxon>Eukaryota</taxon>
        <taxon>Metazoa</taxon>
        <taxon>Ecdysozoa</taxon>
        <taxon>Nematoda</taxon>
        <taxon>Chromadorea</taxon>
        <taxon>Rhabditida</taxon>
        <taxon>Spirurina</taxon>
        <taxon>Spiruromorpha</taxon>
        <taxon>Spiruroidea</taxon>
        <taxon>Gongylonematidae</taxon>
        <taxon>Gongylonema</taxon>
    </lineage>
</organism>
<keyword evidence="2" id="KW-1185">Reference proteome</keyword>
<protein>
    <submittedName>
        <fullName evidence="1 3">Uncharacterized protein</fullName>
    </submittedName>
</protein>
<accession>A0A183CYD6</accession>
<evidence type="ECO:0000313" key="2">
    <source>
        <dbReference type="Proteomes" id="UP000271098"/>
    </source>
</evidence>